<dbReference type="AlphaFoldDB" id="A0A9N9A3C5"/>
<proteinExistence type="predicted"/>
<name>A0A9N9A3C5_9GLOM</name>
<keyword evidence="2" id="KW-1185">Reference proteome</keyword>
<evidence type="ECO:0000313" key="2">
    <source>
        <dbReference type="Proteomes" id="UP000789759"/>
    </source>
</evidence>
<dbReference type="Proteomes" id="UP000789759">
    <property type="component" value="Unassembled WGS sequence"/>
</dbReference>
<gene>
    <name evidence="1" type="ORF">CPELLU_LOCUS3228</name>
</gene>
<comment type="caution">
    <text evidence="1">The sequence shown here is derived from an EMBL/GenBank/DDBJ whole genome shotgun (WGS) entry which is preliminary data.</text>
</comment>
<dbReference type="EMBL" id="CAJVQA010001527">
    <property type="protein sequence ID" value="CAG8517656.1"/>
    <property type="molecule type" value="Genomic_DNA"/>
</dbReference>
<sequence>MQKSNSLNNSSYYGVNLFTILASNHTNKCELKEDKISLNEEEYTSNNNKCELEEDKISSNEEEYNTKTTIVVEQNYDTKKDILNIAQKNAKNFGFAVLTKSSSSRYLYIQCKCSDQPKNCWDLTIDK</sequence>
<evidence type="ECO:0000313" key="1">
    <source>
        <dbReference type="EMBL" id="CAG8517656.1"/>
    </source>
</evidence>
<reference evidence="1" key="1">
    <citation type="submission" date="2021-06" db="EMBL/GenBank/DDBJ databases">
        <authorList>
            <person name="Kallberg Y."/>
            <person name="Tangrot J."/>
            <person name="Rosling A."/>
        </authorList>
    </citation>
    <scope>NUCLEOTIDE SEQUENCE</scope>
    <source>
        <strain evidence="1">FL966</strain>
    </source>
</reference>
<organism evidence="1 2">
    <name type="scientific">Cetraspora pellucida</name>
    <dbReference type="NCBI Taxonomy" id="1433469"/>
    <lineage>
        <taxon>Eukaryota</taxon>
        <taxon>Fungi</taxon>
        <taxon>Fungi incertae sedis</taxon>
        <taxon>Mucoromycota</taxon>
        <taxon>Glomeromycotina</taxon>
        <taxon>Glomeromycetes</taxon>
        <taxon>Diversisporales</taxon>
        <taxon>Gigasporaceae</taxon>
        <taxon>Cetraspora</taxon>
    </lineage>
</organism>
<protein>
    <submittedName>
        <fullName evidence="1">8546_t:CDS:1</fullName>
    </submittedName>
</protein>
<accession>A0A9N9A3C5</accession>